<dbReference type="InterPro" id="IPR029063">
    <property type="entry name" value="SAM-dependent_MTases_sf"/>
</dbReference>
<dbReference type="CDD" id="cd02440">
    <property type="entry name" value="AdoMet_MTases"/>
    <property type="match status" value="1"/>
</dbReference>
<sequence length="279" mass="31750">MNCIGTDLQHQILLKILGEKYASCMVEILEEDETSVERKSCLDLGCGTGMWIIDVARDFPHIEAVAVDLIPLREIELPQNLRSEVDDINLGLEHYFSGFDVVHARLIAAGISDYHHMIDQLAHVVRPGGLIDLSEFDFYIYDINHQKVLFDGDGDIRAPWWARWMYFFRNAVKEKGGDVDAATNLHTWVCSNSLFENVAYKEHWLPIVPGLHTSQTGNIEENMKSNVLTFLGAGRLSLLGNGMPEVLVTRLEREALRELEENKILQFTRLQCVTGRRKL</sequence>
<proteinExistence type="predicted"/>
<dbReference type="AlphaFoldDB" id="A0A9P6BC62"/>
<gene>
    <name evidence="1" type="ORF">CPB83DRAFT_778940</name>
</gene>
<dbReference type="PANTHER" id="PTHR43591:SF24">
    <property type="entry name" value="2-METHOXY-6-POLYPRENYL-1,4-BENZOQUINOL METHYLASE, MITOCHONDRIAL"/>
    <property type="match status" value="1"/>
</dbReference>
<organism evidence="1 2">
    <name type="scientific">Crepidotus variabilis</name>
    <dbReference type="NCBI Taxonomy" id="179855"/>
    <lineage>
        <taxon>Eukaryota</taxon>
        <taxon>Fungi</taxon>
        <taxon>Dikarya</taxon>
        <taxon>Basidiomycota</taxon>
        <taxon>Agaricomycotina</taxon>
        <taxon>Agaricomycetes</taxon>
        <taxon>Agaricomycetidae</taxon>
        <taxon>Agaricales</taxon>
        <taxon>Agaricineae</taxon>
        <taxon>Crepidotaceae</taxon>
        <taxon>Crepidotus</taxon>
    </lineage>
</organism>
<protein>
    <recommendedName>
        <fullName evidence="3">S-adenosyl-L-methionine-dependent methyltransferase</fullName>
    </recommendedName>
</protein>
<evidence type="ECO:0000313" key="1">
    <source>
        <dbReference type="EMBL" id="KAF9521300.1"/>
    </source>
</evidence>
<dbReference type="OrthoDB" id="2013972at2759"/>
<comment type="caution">
    <text evidence="1">The sequence shown here is derived from an EMBL/GenBank/DDBJ whole genome shotgun (WGS) entry which is preliminary data.</text>
</comment>
<evidence type="ECO:0008006" key="3">
    <source>
        <dbReference type="Google" id="ProtNLM"/>
    </source>
</evidence>
<dbReference type="SUPFAM" id="SSF53335">
    <property type="entry name" value="S-adenosyl-L-methionine-dependent methyltransferases"/>
    <property type="match status" value="1"/>
</dbReference>
<reference evidence="1" key="1">
    <citation type="submission" date="2020-11" db="EMBL/GenBank/DDBJ databases">
        <authorList>
            <consortium name="DOE Joint Genome Institute"/>
            <person name="Ahrendt S."/>
            <person name="Riley R."/>
            <person name="Andreopoulos W."/>
            <person name="Labutti K."/>
            <person name="Pangilinan J."/>
            <person name="Ruiz-Duenas F.J."/>
            <person name="Barrasa J.M."/>
            <person name="Sanchez-Garcia M."/>
            <person name="Camarero S."/>
            <person name="Miyauchi S."/>
            <person name="Serrano A."/>
            <person name="Linde D."/>
            <person name="Babiker R."/>
            <person name="Drula E."/>
            <person name="Ayuso-Fernandez I."/>
            <person name="Pacheco R."/>
            <person name="Padilla G."/>
            <person name="Ferreira P."/>
            <person name="Barriuso J."/>
            <person name="Kellner H."/>
            <person name="Castanera R."/>
            <person name="Alfaro M."/>
            <person name="Ramirez L."/>
            <person name="Pisabarro A.G."/>
            <person name="Kuo A."/>
            <person name="Tritt A."/>
            <person name="Lipzen A."/>
            <person name="He G."/>
            <person name="Yan M."/>
            <person name="Ng V."/>
            <person name="Cullen D."/>
            <person name="Martin F."/>
            <person name="Rosso M.-N."/>
            <person name="Henrissat B."/>
            <person name="Hibbett D."/>
            <person name="Martinez A.T."/>
            <person name="Grigoriev I.V."/>
        </authorList>
    </citation>
    <scope>NUCLEOTIDE SEQUENCE</scope>
    <source>
        <strain evidence="1">CBS 506.95</strain>
    </source>
</reference>
<evidence type="ECO:0000313" key="2">
    <source>
        <dbReference type="Proteomes" id="UP000807306"/>
    </source>
</evidence>
<dbReference type="Gene3D" id="3.40.50.150">
    <property type="entry name" value="Vaccinia Virus protein VP39"/>
    <property type="match status" value="1"/>
</dbReference>
<dbReference type="GO" id="GO:0008168">
    <property type="term" value="F:methyltransferase activity"/>
    <property type="evidence" value="ECO:0007669"/>
    <property type="project" value="TreeGrafter"/>
</dbReference>
<dbReference type="Pfam" id="PF13489">
    <property type="entry name" value="Methyltransf_23"/>
    <property type="match status" value="1"/>
</dbReference>
<dbReference type="EMBL" id="MU158144">
    <property type="protein sequence ID" value="KAF9521300.1"/>
    <property type="molecule type" value="Genomic_DNA"/>
</dbReference>
<dbReference type="Proteomes" id="UP000807306">
    <property type="component" value="Unassembled WGS sequence"/>
</dbReference>
<dbReference type="PANTHER" id="PTHR43591">
    <property type="entry name" value="METHYLTRANSFERASE"/>
    <property type="match status" value="1"/>
</dbReference>
<keyword evidence="2" id="KW-1185">Reference proteome</keyword>
<accession>A0A9P6BC62</accession>
<name>A0A9P6BC62_9AGAR</name>